<feature type="region of interest" description="Disordered" evidence="1">
    <location>
        <begin position="154"/>
        <end position="195"/>
    </location>
</feature>
<dbReference type="InterPro" id="IPR013243">
    <property type="entry name" value="SCA7_dom"/>
</dbReference>
<dbReference type="InParanoid" id="L7JRV9"/>
<accession>L7JRV9</accession>
<reference evidence="3 4" key="1">
    <citation type="journal article" date="2012" name="PLoS Pathog.">
        <title>The genome of the obligate intracellular parasite Trachipleistophora hominis: new insights into microsporidian genome dynamics and reductive evolution.</title>
        <authorList>
            <person name="Heinz E."/>
            <person name="Williams T.A."/>
            <person name="Nakjang S."/>
            <person name="Noel C.J."/>
            <person name="Swan D.C."/>
            <person name="Goldberg A.V."/>
            <person name="Harris S.R."/>
            <person name="Weinmaier T."/>
            <person name="Markert S."/>
            <person name="Becher D."/>
            <person name="Bernhardt J."/>
            <person name="Dagan T."/>
            <person name="Hacker C."/>
            <person name="Lucocq J.M."/>
            <person name="Schweder T."/>
            <person name="Rattei T."/>
            <person name="Hall N."/>
            <person name="Hirt R.P."/>
            <person name="Embley T.M."/>
        </authorList>
    </citation>
    <scope>NUCLEOTIDE SEQUENCE [LARGE SCALE GENOMIC DNA]</scope>
</reference>
<dbReference type="PROSITE" id="PS51505">
    <property type="entry name" value="SCA7"/>
    <property type="match status" value="1"/>
</dbReference>
<gene>
    <name evidence="3" type="ORF">THOM_2901</name>
</gene>
<dbReference type="HOGENOM" id="CLU_1397222_0_0_1"/>
<dbReference type="EMBL" id="JH994065">
    <property type="protein sequence ID" value="ELQ74188.1"/>
    <property type="molecule type" value="Genomic_DNA"/>
</dbReference>
<dbReference type="OrthoDB" id="21678at2759"/>
<dbReference type="VEuPathDB" id="MicrosporidiaDB:THOM_2901"/>
<feature type="domain" description="SCA7" evidence="2">
    <location>
        <begin position="39"/>
        <end position="104"/>
    </location>
</feature>
<organism evidence="3 4">
    <name type="scientific">Trachipleistophora hominis</name>
    <name type="common">Microsporidian parasite</name>
    <dbReference type="NCBI Taxonomy" id="72359"/>
    <lineage>
        <taxon>Eukaryota</taxon>
        <taxon>Fungi</taxon>
        <taxon>Fungi incertae sedis</taxon>
        <taxon>Microsporidia</taxon>
        <taxon>Pleistophoridae</taxon>
        <taxon>Trachipleistophora</taxon>
    </lineage>
</organism>
<name>L7JRV9_TRAHO</name>
<dbReference type="Proteomes" id="UP000011185">
    <property type="component" value="Unassembled WGS sequence"/>
</dbReference>
<dbReference type="OMA" id="CNDMILT"/>
<proteinExistence type="predicted"/>
<evidence type="ECO:0000256" key="1">
    <source>
        <dbReference type="SAM" id="MobiDB-lite"/>
    </source>
</evidence>
<evidence type="ECO:0000313" key="3">
    <source>
        <dbReference type="EMBL" id="ELQ74188.1"/>
    </source>
</evidence>
<keyword evidence="4" id="KW-1185">Reference proteome</keyword>
<sequence length="195" mass="22366">MSSAHQISTLKCKKCNDMILTGSVSSHYCTKSDNETKKLHKIKKAFSVDRHCAVPENGVPCRNSLTCRVHSLDQRNEVKGRIYPVEDLIRILKREKNKKRCIQVGEPKPLDFELKNKAFDVIKGLKPVVEYKFDDQKFLRESKEIRSIFSTLKKDNNHGTSMSSTPVNEKNSKKVGLATRKYRQRTPKQSSSVKQ</sequence>
<evidence type="ECO:0000313" key="4">
    <source>
        <dbReference type="Proteomes" id="UP000011185"/>
    </source>
</evidence>
<feature type="compositionally biased region" description="Polar residues" evidence="1">
    <location>
        <begin position="158"/>
        <end position="169"/>
    </location>
</feature>
<dbReference type="Pfam" id="PF08313">
    <property type="entry name" value="SCA7"/>
    <property type="match status" value="1"/>
</dbReference>
<protein>
    <submittedName>
        <fullName evidence="3">Nuclear protein Ataxin-7</fullName>
    </submittedName>
</protein>
<dbReference type="AlphaFoldDB" id="L7JRV9"/>
<evidence type="ECO:0000259" key="2">
    <source>
        <dbReference type="PROSITE" id="PS51505"/>
    </source>
</evidence>